<dbReference type="AlphaFoldDB" id="A0A1I6TJS1"/>
<dbReference type="EMBL" id="FOZX01000007">
    <property type="protein sequence ID" value="SFS89406.1"/>
    <property type="molecule type" value="Genomic_DNA"/>
</dbReference>
<dbReference type="InterPro" id="IPR016828">
    <property type="entry name" value="Alpha-L-arabinofuranosidase"/>
</dbReference>
<keyword evidence="3 6" id="KW-0378">Hydrolase</keyword>
<organism evidence="9 10">
    <name type="scientific">Saccharopolyspora flava</name>
    <dbReference type="NCBI Taxonomy" id="95161"/>
    <lineage>
        <taxon>Bacteria</taxon>
        <taxon>Bacillati</taxon>
        <taxon>Actinomycetota</taxon>
        <taxon>Actinomycetes</taxon>
        <taxon>Pseudonocardiales</taxon>
        <taxon>Pseudonocardiaceae</taxon>
        <taxon>Saccharopolyspora</taxon>
    </lineage>
</organism>
<accession>A0A1I6TJS1</accession>
<dbReference type="SUPFAM" id="SSF75005">
    <property type="entry name" value="Arabinanase/levansucrase/invertase"/>
    <property type="match status" value="1"/>
</dbReference>
<evidence type="ECO:0000256" key="4">
    <source>
        <dbReference type="ARBA" id="ARBA00023295"/>
    </source>
</evidence>
<dbReference type="OrthoDB" id="177947at2"/>
<dbReference type="Pfam" id="PF04616">
    <property type="entry name" value="Glyco_hydro_43"/>
    <property type="match status" value="1"/>
</dbReference>
<dbReference type="STRING" id="95161.SAMN05660874_04002"/>
<dbReference type="PANTHER" id="PTHR43817">
    <property type="entry name" value="GLYCOSYL HYDROLASE"/>
    <property type="match status" value="1"/>
</dbReference>
<dbReference type="PROSITE" id="PS51318">
    <property type="entry name" value="TAT"/>
    <property type="match status" value="1"/>
</dbReference>
<proteinExistence type="inferred from homology"/>
<protein>
    <submittedName>
        <fullName evidence="9">Beta-xylosidase, GH43 family</fullName>
    </submittedName>
</protein>
<dbReference type="PANTHER" id="PTHR43817:SF1">
    <property type="entry name" value="HYDROLASE, FAMILY 43, PUTATIVE (AFU_ORTHOLOGUE AFUA_3G01660)-RELATED"/>
    <property type="match status" value="1"/>
</dbReference>
<dbReference type="CDD" id="cd18817">
    <property type="entry name" value="GH43f_LbAraf43-like"/>
    <property type="match status" value="1"/>
</dbReference>
<evidence type="ECO:0000256" key="3">
    <source>
        <dbReference type="ARBA" id="ARBA00022801"/>
    </source>
</evidence>
<dbReference type="Gene3D" id="2.115.10.20">
    <property type="entry name" value="Glycosyl hydrolase domain, family 43"/>
    <property type="match status" value="1"/>
</dbReference>
<dbReference type="InterPro" id="IPR006311">
    <property type="entry name" value="TAT_signal"/>
</dbReference>
<reference evidence="10" key="1">
    <citation type="submission" date="2016-10" db="EMBL/GenBank/DDBJ databases">
        <authorList>
            <person name="Varghese N."/>
            <person name="Submissions S."/>
        </authorList>
    </citation>
    <scope>NUCLEOTIDE SEQUENCE [LARGE SCALE GENOMIC DNA]</scope>
    <source>
        <strain evidence="10">DSM 44771</strain>
    </source>
</reference>
<evidence type="ECO:0000256" key="7">
    <source>
        <dbReference type="SAM" id="MobiDB-lite"/>
    </source>
</evidence>
<feature type="chain" id="PRO_5011762832" evidence="8">
    <location>
        <begin position="30"/>
        <end position="342"/>
    </location>
</feature>
<evidence type="ECO:0000256" key="6">
    <source>
        <dbReference type="RuleBase" id="RU361187"/>
    </source>
</evidence>
<feature type="site" description="Important for catalytic activity, responsible for pKa modulation of the active site Glu and correct orientation of both the proton donor and substrate" evidence="5">
    <location>
        <position position="157"/>
    </location>
</feature>
<keyword evidence="10" id="KW-1185">Reference proteome</keyword>
<evidence type="ECO:0000256" key="5">
    <source>
        <dbReference type="PIRSR" id="PIRSR606710-2"/>
    </source>
</evidence>
<dbReference type="RefSeq" id="WP_093420277.1">
    <property type="nucleotide sequence ID" value="NZ_FOZX01000007.1"/>
</dbReference>
<comment type="similarity">
    <text evidence="1 6">Belongs to the glycosyl hydrolase 43 family.</text>
</comment>
<dbReference type="PIRSF" id="PIRSF025414">
    <property type="entry name" value="Alpha-L-arabinofuranosidase"/>
    <property type="match status" value="1"/>
</dbReference>
<evidence type="ECO:0000256" key="2">
    <source>
        <dbReference type="ARBA" id="ARBA00022729"/>
    </source>
</evidence>
<sequence>MHELSRRGVLAGALAAGAVAALPGSAAGAAGYPNPLLRQRADPHVLRHSDGFYYCTATVPEYDRIVLRRARTIGDLSTASESVLWRRHESGEMGGYIWAPEIHRVDGRWYLYFAAGRSEDFFDIRMYVLENAAADPFTGTWVEKGQIVTAWDTFALDATTFTHGGTRYLAWAQREPGINTNSNLYLAPMSDPWTLAGTPARLSTPTYEWETRGYAVNEAPAVIERNGRVFVAYSASATDSNYCMGLLTAESFSDLLDPASWTKASEPVFTSSDATGQYGPGHNSFTVAEDGRTDVLVYHARPYEHVDGDPLFDPNRHTRAQPFTWKPDGTPDFGVPVADSRA</sequence>
<dbReference type="GO" id="GO:0005975">
    <property type="term" value="P:carbohydrate metabolic process"/>
    <property type="evidence" value="ECO:0007669"/>
    <property type="project" value="InterPro"/>
</dbReference>
<evidence type="ECO:0000256" key="1">
    <source>
        <dbReference type="ARBA" id="ARBA00009865"/>
    </source>
</evidence>
<dbReference type="Proteomes" id="UP000198852">
    <property type="component" value="Unassembled WGS sequence"/>
</dbReference>
<keyword evidence="2 8" id="KW-0732">Signal</keyword>
<feature type="signal peptide" evidence="8">
    <location>
        <begin position="1"/>
        <end position="29"/>
    </location>
</feature>
<dbReference type="GO" id="GO:0004553">
    <property type="term" value="F:hydrolase activity, hydrolyzing O-glycosyl compounds"/>
    <property type="evidence" value="ECO:0007669"/>
    <property type="project" value="InterPro"/>
</dbReference>
<dbReference type="InterPro" id="IPR006710">
    <property type="entry name" value="Glyco_hydro_43"/>
</dbReference>
<evidence type="ECO:0000313" key="10">
    <source>
        <dbReference type="Proteomes" id="UP000198852"/>
    </source>
</evidence>
<gene>
    <name evidence="9" type="ORF">SAMN05660874_04002</name>
</gene>
<name>A0A1I6TJS1_9PSEU</name>
<evidence type="ECO:0000313" key="9">
    <source>
        <dbReference type="EMBL" id="SFS89406.1"/>
    </source>
</evidence>
<feature type="region of interest" description="Disordered" evidence="7">
    <location>
        <begin position="320"/>
        <end position="342"/>
    </location>
</feature>
<keyword evidence="4 6" id="KW-0326">Glycosidase</keyword>
<evidence type="ECO:0000256" key="8">
    <source>
        <dbReference type="SAM" id="SignalP"/>
    </source>
</evidence>
<dbReference type="InterPro" id="IPR023296">
    <property type="entry name" value="Glyco_hydro_beta-prop_sf"/>
</dbReference>